<sequence>MAGALAAVIAILALLTFLFWPLADAIAEHDARHVPAAQRAEKLEAARDAARGRLVQILAGLLATGGFVYTARNFALARQQSELNRMTLELATLQAQRQQEDSRRALEQSEAVQLTDRFAKAIDQLGGEAIDIRLGAIYSLERIARDSPRDHPAVMEVLAAFVRRTSKARGEEVPQDLQAAMTVLARRTPAADQGRITLRDANLARLDLSGAALAGADLAGADLSGAELARADLTGADLTRGRLGEAHLDSARLRGAVLTDAVLTGARSPGADLTDAVLTRADLTRATLTGATLCGVQGAGAVFRGTDLTEADLSSADLSAADLTLATMRSCLLPKAVLSGATLSQVRAENADLSTAKLDGAVLSDARLSEADLHDAELAGANLSGARLDGAKLGDADLGRVRLVGLDLTGAIVTDAARLPTGWARSPSDGRVCRAA</sequence>
<dbReference type="Gene3D" id="2.160.20.80">
    <property type="entry name" value="E3 ubiquitin-protein ligase SopA"/>
    <property type="match status" value="2"/>
</dbReference>
<dbReference type="PANTHER" id="PTHR47485:SF1">
    <property type="entry name" value="THYLAKOID LUMENAL 17.4 KDA PROTEIN, CHLOROPLASTIC"/>
    <property type="match status" value="1"/>
</dbReference>
<evidence type="ECO:0000256" key="2">
    <source>
        <dbReference type="SAM" id="Coils"/>
    </source>
</evidence>
<keyword evidence="2" id="KW-0175">Coiled coil</keyword>
<feature type="coiled-coil region" evidence="2">
    <location>
        <begin position="76"/>
        <end position="108"/>
    </location>
</feature>
<evidence type="ECO:0000313" key="4">
    <source>
        <dbReference type="Proteomes" id="UP001501442"/>
    </source>
</evidence>
<dbReference type="Pfam" id="PF00805">
    <property type="entry name" value="Pentapeptide"/>
    <property type="match status" value="4"/>
</dbReference>
<dbReference type="SUPFAM" id="SSF141571">
    <property type="entry name" value="Pentapeptide repeat-like"/>
    <property type="match status" value="2"/>
</dbReference>
<proteinExistence type="predicted"/>
<evidence type="ECO:0008006" key="5">
    <source>
        <dbReference type="Google" id="ProtNLM"/>
    </source>
</evidence>
<evidence type="ECO:0000313" key="3">
    <source>
        <dbReference type="EMBL" id="GAA4630373.1"/>
    </source>
</evidence>
<dbReference type="Proteomes" id="UP001501442">
    <property type="component" value="Unassembled WGS sequence"/>
</dbReference>
<accession>A0ABP8UGF1</accession>
<organism evidence="3 4">
    <name type="scientific">Actinoallomurus vinaceus</name>
    <dbReference type="NCBI Taxonomy" id="1080074"/>
    <lineage>
        <taxon>Bacteria</taxon>
        <taxon>Bacillati</taxon>
        <taxon>Actinomycetota</taxon>
        <taxon>Actinomycetes</taxon>
        <taxon>Streptosporangiales</taxon>
        <taxon>Thermomonosporaceae</taxon>
        <taxon>Actinoallomurus</taxon>
    </lineage>
</organism>
<protein>
    <recommendedName>
        <fullName evidence="5">Pentapeptide repeat-containing protein</fullName>
    </recommendedName>
</protein>
<name>A0ABP8UGF1_9ACTN</name>
<dbReference type="PANTHER" id="PTHR47485">
    <property type="entry name" value="THYLAKOID LUMENAL 17.4 KDA PROTEIN, CHLOROPLASTIC"/>
    <property type="match status" value="1"/>
</dbReference>
<keyword evidence="4" id="KW-1185">Reference proteome</keyword>
<gene>
    <name evidence="3" type="ORF">GCM10023196_055480</name>
</gene>
<comment type="caution">
    <text evidence="3">The sequence shown here is derived from an EMBL/GenBank/DDBJ whole genome shotgun (WGS) entry which is preliminary data.</text>
</comment>
<keyword evidence="1" id="KW-0677">Repeat</keyword>
<reference evidence="4" key="1">
    <citation type="journal article" date="2019" name="Int. J. Syst. Evol. Microbiol.">
        <title>The Global Catalogue of Microorganisms (GCM) 10K type strain sequencing project: providing services to taxonomists for standard genome sequencing and annotation.</title>
        <authorList>
            <consortium name="The Broad Institute Genomics Platform"/>
            <consortium name="The Broad Institute Genome Sequencing Center for Infectious Disease"/>
            <person name="Wu L."/>
            <person name="Ma J."/>
        </authorList>
    </citation>
    <scope>NUCLEOTIDE SEQUENCE [LARGE SCALE GENOMIC DNA]</scope>
    <source>
        <strain evidence="4">JCM 17939</strain>
    </source>
</reference>
<dbReference type="InterPro" id="IPR001646">
    <property type="entry name" value="5peptide_repeat"/>
</dbReference>
<dbReference type="EMBL" id="BAABHK010000008">
    <property type="protein sequence ID" value="GAA4630373.1"/>
    <property type="molecule type" value="Genomic_DNA"/>
</dbReference>
<evidence type="ECO:0000256" key="1">
    <source>
        <dbReference type="ARBA" id="ARBA00022737"/>
    </source>
</evidence>